<name>A0A553EDE8_9FLAO</name>
<gene>
    <name evidence="1" type="ORF">FNW21_01695</name>
</gene>
<dbReference type="OrthoDB" id="9780724at2"/>
<comment type="caution">
    <text evidence="1">The sequence shown here is derived from an EMBL/GenBank/DDBJ whole genome shotgun (WGS) entry which is preliminary data.</text>
</comment>
<proteinExistence type="predicted"/>
<keyword evidence="2" id="KW-1185">Reference proteome</keyword>
<dbReference type="EMBL" id="VJZT01000001">
    <property type="protein sequence ID" value="TRX43074.1"/>
    <property type="molecule type" value="Genomic_DNA"/>
</dbReference>
<dbReference type="Proteomes" id="UP000316371">
    <property type="component" value="Unassembled WGS sequence"/>
</dbReference>
<protein>
    <recommendedName>
        <fullName evidence="3">Carbon-nitrogen hydrolase family protein</fullName>
    </recommendedName>
</protein>
<dbReference type="InterPro" id="IPR036526">
    <property type="entry name" value="C-N_Hydrolase_sf"/>
</dbReference>
<dbReference type="Gene3D" id="3.60.110.10">
    <property type="entry name" value="Carbon-nitrogen hydrolase"/>
    <property type="match status" value="1"/>
</dbReference>
<dbReference type="SUPFAM" id="SSF56317">
    <property type="entry name" value="Carbon-nitrogen hydrolase"/>
    <property type="match status" value="1"/>
</dbReference>
<accession>A0A553EDE8</accession>
<organism evidence="1 2">
    <name type="scientific">Flavobacterium restrictum</name>
    <dbReference type="NCBI Taxonomy" id="2594428"/>
    <lineage>
        <taxon>Bacteria</taxon>
        <taxon>Pseudomonadati</taxon>
        <taxon>Bacteroidota</taxon>
        <taxon>Flavobacteriia</taxon>
        <taxon>Flavobacteriales</taxon>
        <taxon>Flavobacteriaceae</taxon>
        <taxon>Flavobacterium</taxon>
    </lineage>
</organism>
<reference evidence="1 2" key="1">
    <citation type="submission" date="2019-07" db="EMBL/GenBank/DDBJ databases">
        <title>Novel species of Flavobacterium.</title>
        <authorList>
            <person name="Liu Q."/>
            <person name="Xin Y.-H."/>
        </authorList>
    </citation>
    <scope>NUCLEOTIDE SEQUENCE [LARGE SCALE GENOMIC DNA]</scope>
    <source>
        <strain evidence="1 2">LB1R34</strain>
    </source>
</reference>
<sequence>MIDFLKIGLIQPVINPDICWNESDSFIISEKERTTFIPYKLNIDALSAERVWQEISDGLRLLIKSNNCPQIILIPELHLPISKVNELKIISKKHNVMIIAGVDFQRNPSDTSKIRNRGIITIPNNWGKDSISTRITSLHYGKTYFTYMERSMFKNIEGSECYEDPEQNMYIFKSEKFGNFGIMICSDIFDIERMLLYQTKIHHLFIISLNKDLNTYFSMAETLARLLYCNVVICNTGHYGGSVVISPYEDSNERTIYKYQGQKMFNTHLINIPVKSLNEAQNFDFSNDDKKKKNIRYKASPPGYFDKITKNK</sequence>
<dbReference type="AlphaFoldDB" id="A0A553EDE8"/>
<evidence type="ECO:0008006" key="3">
    <source>
        <dbReference type="Google" id="ProtNLM"/>
    </source>
</evidence>
<evidence type="ECO:0000313" key="1">
    <source>
        <dbReference type="EMBL" id="TRX43074.1"/>
    </source>
</evidence>
<evidence type="ECO:0000313" key="2">
    <source>
        <dbReference type="Proteomes" id="UP000316371"/>
    </source>
</evidence>
<dbReference type="RefSeq" id="WP_144254996.1">
    <property type="nucleotide sequence ID" value="NZ_VJZT01000001.1"/>
</dbReference>